<dbReference type="GO" id="GO:0005886">
    <property type="term" value="C:plasma membrane"/>
    <property type="evidence" value="ECO:0007669"/>
    <property type="project" value="UniProtKB-SubCell"/>
</dbReference>
<dbReference type="Proteomes" id="UP000824128">
    <property type="component" value="Unassembled WGS sequence"/>
</dbReference>
<evidence type="ECO:0000259" key="8">
    <source>
        <dbReference type="Pfam" id="PF04239"/>
    </source>
</evidence>
<evidence type="ECO:0000256" key="6">
    <source>
        <dbReference type="ARBA" id="ARBA00023136"/>
    </source>
</evidence>
<proteinExistence type="inferred from homology"/>
<feature type="domain" description="YetF C-terminal" evidence="8">
    <location>
        <begin position="79"/>
        <end position="210"/>
    </location>
</feature>
<name>A0A9D1ST48_9FIRM</name>
<feature type="transmembrane region" description="Helical" evidence="7">
    <location>
        <begin position="56"/>
        <end position="78"/>
    </location>
</feature>
<keyword evidence="3" id="KW-1003">Cell membrane</keyword>
<dbReference type="Pfam" id="PF04239">
    <property type="entry name" value="DUF421"/>
    <property type="match status" value="1"/>
</dbReference>
<reference evidence="9" key="2">
    <citation type="journal article" date="2021" name="PeerJ">
        <title>Extensive microbial diversity within the chicken gut microbiome revealed by metagenomics and culture.</title>
        <authorList>
            <person name="Gilroy R."/>
            <person name="Ravi A."/>
            <person name="Getino M."/>
            <person name="Pursley I."/>
            <person name="Horton D.L."/>
            <person name="Alikhan N.F."/>
            <person name="Baker D."/>
            <person name="Gharbi K."/>
            <person name="Hall N."/>
            <person name="Watson M."/>
            <person name="Adriaenssens E.M."/>
            <person name="Foster-Nyarko E."/>
            <person name="Jarju S."/>
            <person name="Secka A."/>
            <person name="Antonio M."/>
            <person name="Oren A."/>
            <person name="Chaudhuri R.R."/>
            <person name="La Ragione R."/>
            <person name="Hildebrand F."/>
            <person name="Pallen M.J."/>
        </authorList>
    </citation>
    <scope>NUCLEOTIDE SEQUENCE</scope>
    <source>
        <strain evidence="9">ChiGjej2B2-16831</strain>
    </source>
</reference>
<evidence type="ECO:0000256" key="5">
    <source>
        <dbReference type="ARBA" id="ARBA00022989"/>
    </source>
</evidence>
<evidence type="ECO:0000256" key="4">
    <source>
        <dbReference type="ARBA" id="ARBA00022692"/>
    </source>
</evidence>
<gene>
    <name evidence="9" type="ORF">IAD24_01560</name>
</gene>
<organism evidence="9 10">
    <name type="scientific">Candidatus Aphodomorpha intestinavium</name>
    <dbReference type="NCBI Taxonomy" id="2840672"/>
    <lineage>
        <taxon>Bacteria</taxon>
        <taxon>Bacillati</taxon>
        <taxon>Bacillota</taxon>
        <taxon>Clostridia</taxon>
        <taxon>Eubacteriales</taxon>
        <taxon>Candidatus Aphodomorpha</taxon>
    </lineage>
</organism>
<dbReference type="InterPro" id="IPR007353">
    <property type="entry name" value="DUF421"/>
</dbReference>
<keyword evidence="6 7" id="KW-0472">Membrane</keyword>
<evidence type="ECO:0000256" key="7">
    <source>
        <dbReference type="SAM" id="Phobius"/>
    </source>
</evidence>
<evidence type="ECO:0000313" key="9">
    <source>
        <dbReference type="EMBL" id="HIU93821.1"/>
    </source>
</evidence>
<accession>A0A9D1ST48</accession>
<dbReference type="PANTHER" id="PTHR34582:SF6">
    <property type="entry name" value="UPF0702 TRANSMEMBRANE PROTEIN YCAP"/>
    <property type="match status" value="1"/>
</dbReference>
<dbReference type="EMBL" id="DVNZ01000051">
    <property type="protein sequence ID" value="HIU93821.1"/>
    <property type="molecule type" value="Genomic_DNA"/>
</dbReference>
<dbReference type="InterPro" id="IPR023090">
    <property type="entry name" value="UPF0702_alpha/beta_dom_sf"/>
</dbReference>
<evidence type="ECO:0000256" key="1">
    <source>
        <dbReference type="ARBA" id="ARBA00004651"/>
    </source>
</evidence>
<evidence type="ECO:0000256" key="3">
    <source>
        <dbReference type="ARBA" id="ARBA00022475"/>
    </source>
</evidence>
<comment type="subcellular location">
    <subcellularLocation>
        <location evidence="1">Cell membrane</location>
        <topology evidence="1">Multi-pass membrane protein</topology>
    </subcellularLocation>
</comment>
<keyword evidence="4 7" id="KW-0812">Transmembrane</keyword>
<dbReference type="Gene3D" id="3.30.240.20">
    <property type="entry name" value="bsu07140 like domains"/>
    <property type="match status" value="1"/>
</dbReference>
<comment type="similarity">
    <text evidence="2">Belongs to the UPF0702 family.</text>
</comment>
<comment type="caution">
    <text evidence="9">The sequence shown here is derived from an EMBL/GenBank/DDBJ whole genome shotgun (WGS) entry which is preliminary data.</text>
</comment>
<protein>
    <submittedName>
        <fullName evidence="9">DUF421 domain-containing protein</fullName>
    </submittedName>
</protein>
<keyword evidence="5 7" id="KW-1133">Transmembrane helix</keyword>
<evidence type="ECO:0000313" key="10">
    <source>
        <dbReference type="Proteomes" id="UP000824128"/>
    </source>
</evidence>
<sequence length="248" mass="27055">MLVLFLRACLLYLLVYAVLRLTGKRQVSDLQPFDLLITLMIADLASCAIADTNIPLVYSAVPILALFLMQTFITYVCLKHARLRNLICGRPVVLVDGGVLQEGAMRRANYTVIDLMDQLRAKDVFDIGDVAYAILETNGSMSVLPRGGCQTPTCAALGLPPQQERLSHMLVLDGRLCPETIRSRGLTEDWVRGCLTRMGAGAVENVFYLSLSPDGLLRAQTRARTGARVLTLRTGAAQPQPGEEGGHV</sequence>
<evidence type="ECO:0000256" key="2">
    <source>
        <dbReference type="ARBA" id="ARBA00006448"/>
    </source>
</evidence>
<dbReference type="PANTHER" id="PTHR34582">
    <property type="entry name" value="UPF0702 TRANSMEMBRANE PROTEIN YCAP"/>
    <property type="match status" value="1"/>
</dbReference>
<dbReference type="AlphaFoldDB" id="A0A9D1ST48"/>
<reference evidence="9" key="1">
    <citation type="submission" date="2020-10" db="EMBL/GenBank/DDBJ databases">
        <authorList>
            <person name="Gilroy R."/>
        </authorList>
    </citation>
    <scope>NUCLEOTIDE SEQUENCE</scope>
    <source>
        <strain evidence="9">ChiGjej2B2-16831</strain>
    </source>
</reference>